<feature type="transmembrane region" description="Helical" evidence="11">
    <location>
        <begin position="12"/>
        <end position="36"/>
    </location>
</feature>
<dbReference type="KEGG" id="eke:EK0264_15880"/>
<dbReference type="InterPro" id="IPR003661">
    <property type="entry name" value="HisK_dim/P_dom"/>
</dbReference>
<evidence type="ECO:0000256" key="6">
    <source>
        <dbReference type="ARBA" id="ARBA00022692"/>
    </source>
</evidence>
<evidence type="ECO:0000259" key="12">
    <source>
        <dbReference type="PROSITE" id="PS50109"/>
    </source>
</evidence>
<evidence type="ECO:0000313" key="15">
    <source>
        <dbReference type="Proteomes" id="UP000463857"/>
    </source>
</evidence>
<dbReference type="EMBL" id="CP047156">
    <property type="protein sequence ID" value="QHC01623.1"/>
    <property type="molecule type" value="Genomic_DNA"/>
</dbReference>
<evidence type="ECO:0000256" key="11">
    <source>
        <dbReference type="SAM" id="Phobius"/>
    </source>
</evidence>
<keyword evidence="6 11" id="KW-0812">Transmembrane</keyword>
<keyword evidence="9" id="KW-0902">Two-component regulatory system</keyword>
<dbReference type="SUPFAM" id="SSF55874">
    <property type="entry name" value="ATPase domain of HSP90 chaperone/DNA topoisomerase II/histidine kinase"/>
    <property type="match status" value="1"/>
</dbReference>
<dbReference type="PROSITE" id="PS50109">
    <property type="entry name" value="HIS_KIN"/>
    <property type="match status" value="1"/>
</dbReference>
<sequence length="382" mass="40202">MARAPGLSARAKLTLSYVGLVVVAGLAIIAVVWVFLLRYVPDSAITVGGNGAPEPGRFIPGRSDLWDAFAPKAGLMLLALLVLGLVGGWLLAGRMLAPLHRIADATRKAGAGSLSHRIELPGRDDELRELADAFDGMLERLEAHVAEQQRFAANASHELRTPLAITQTLLEVARTDPSRLTPALVDTLYDINARAIALTEAMLVLSRAEREPFAHEILDISLIAEEAAEQLLPLAEKNAVALDVSGEVALTVGSPSLLQQLMSNLIHNAVVHNLAEGGSVWVATAQRADTVILTVQNTGDVLDPTTVETLAEPFQRGTQRVHSDQAGVGLGLAIVARIAQVHGGSLRLAPRAGGGLQASVILPAAGYPQAGDDAQRGSTLAR</sequence>
<dbReference type="GO" id="GO:0005886">
    <property type="term" value="C:plasma membrane"/>
    <property type="evidence" value="ECO:0007669"/>
    <property type="project" value="UniProtKB-SubCell"/>
</dbReference>
<evidence type="ECO:0000256" key="7">
    <source>
        <dbReference type="ARBA" id="ARBA00022777"/>
    </source>
</evidence>
<evidence type="ECO:0000256" key="3">
    <source>
        <dbReference type="ARBA" id="ARBA00012438"/>
    </source>
</evidence>
<comment type="subcellular location">
    <subcellularLocation>
        <location evidence="2">Cell membrane</location>
    </subcellularLocation>
</comment>
<dbReference type="InterPro" id="IPR036890">
    <property type="entry name" value="HATPase_C_sf"/>
</dbReference>
<keyword evidence="5" id="KW-0808">Transferase</keyword>
<dbReference type="SMART" id="SM00304">
    <property type="entry name" value="HAMP"/>
    <property type="match status" value="1"/>
</dbReference>
<name>A0A7L4YRN6_9ACTN</name>
<keyword evidence="8 11" id="KW-1133">Transmembrane helix</keyword>
<dbReference type="EC" id="2.7.13.3" evidence="3"/>
<gene>
    <name evidence="14" type="ORF">EK0264_15880</name>
</gene>
<feature type="transmembrane region" description="Helical" evidence="11">
    <location>
        <begin position="73"/>
        <end position="92"/>
    </location>
</feature>
<evidence type="ECO:0000256" key="5">
    <source>
        <dbReference type="ARBA" id="ARBA00022679"/>
    </source>
</evidence>
<dbReference type="InterPro" id="IPR036097">
    <property type="entry name" value="HisK_dim/P_sf"/>
</dbReference>
<proteinExistence type="predicted"/>
<dbReference type="Gene3D" id="6.10.340.10">
    <property type="match status" value="1"/>
</dbReference>
<dbReference type="InParanoid" id="A0A7L4YRN6"/>
<dbReference type="CDD" id="cd00075">
    <property type="entry name" value="HATPase"/>
    <property type="match status" value="1"/>
</dbReference>
<dbReference type="GO" id="GO:0000155">
    <property type="term" value="F:phosphorelay sensor kinase activity"/>
    <property type="evidence" value="ECO:0007669"/>
    <property type="project" value="InterPro"/>
</dbReference>
<keyword evidence="10 11" id="KW-0472">Membrane</keyword>
<dbReference type="PANTHER" id="PTHR45436:SF5">
    <property type="entry name" value="SENSOR HISTIDINE KINASE TRCS"/>
    <property type="match status" value="1"/>
</dbReference>
<evidence type="ECO:0000256" key="10">
    <source>
        <dbReference type="ARBA" id="ARBA00023136"/>
    </source>
</evidence>
<reference evidence="14 15" key="1">
    <citation type="journal article" date="2018" name="Int. J. Syst. Evol. Microbiol.">
        <title>Epidermidibacterium keratini gen. nov., sp. nov., a member of the family Sporichthyaceae, isolated from keratin epidermis.</title>
        <authorList>
            <person name="Lee D.G."/>
            <person name="Trujillo M.E."/>
            <person name="Kang S."/>
            <person name="Nam J.J."/>
            <person name="Kim Y.J."/>
        </authorList>
    </citation>
    <scope>NUCLEOTIDE SEQUENCE [LARGE SCALE GENOMIC DNA]</scope>
    <source>
        <strain evidence="14 15">EPI-7</strain>
    </source>
</reference>
<accession>A0A7L4YRN6</accession>
<dbReference type="Pfam" id="PF00512">
    <property type="entry name" value="HisKA"/>
    <property type="match status" value="1"/>
</dbReference>
<dbReference type="OrthoDB" id="9786919at2"/>
<dbReference type="InterPro" id="IPR050428">
    <property type="entry name" value="TCS_sensor_his_kinase"/>
</dbReference>
<dbReference type="InterPro" id="IPR005467">
    <property type="entry name" value="His_kinase_dom"/>
</dbReference>
<keyword evidence="15" id="KW-1185">Reference proteome</keyword>
<feature type="domain" description="Histidine kinase" evidence="12">
    <location>
        <begin position="154"/>
        <end position="366"/>
    </location>
</feature>
<dbReference type="PANTHER" id="PTHR45436">
    <property type="entry name" value="SENSOR HISTIDINE KINASE YKOH"/>
    <property type="match status" value="1"/>
</dbReference>
<dbReference type="PROSITE" id="PS50885">
    <property type="entry name" value="HAMP"/>
    <property type="match status" value="1"/>
</dbReference>
<dbReference type="SUPFAM" id="SSF158472">
    <property type="entry name" value="HAMP domain-like"/>
    <property type="match status" value="1"/>
</dbReference>
<dbReference type="Pfam" id="PF02518">
    <property type="entry name" value="HATPase_c"/>
    <property type="match status" value="1"/>
</dbReference>
<evidence type="ECO:0000256" key="4">
    <source>
        <dbReference type="ARBA" id="ARBA00022553"/>
    </source>
</evidence>
<dbReference type="CDD" id="cd00082">
    <property type="entry name" value="HisKA"/>
    <property type="match status" value="1"/>
</dbReference>
<keyword evidence="4" id="KW-0597">Phosphoprotein</keyword>
<evidence type="ECO:0000259" key="13">
    <source>
        <dbReference type="PROSITE" id="PS50885"/>
    </source>
</evidence>
<dbReference type="Proteomes" id="UP000463857">
    <property type="component" value="Chromosome"/>
</dbReference>
<feature type="domain" description="HAMP" evidence="13">
    <location>
        <begin position="93"/>
        <end position="146"/>
    </location>
</feature>
<evidence type="ECO:0000313" key="14">
    <source>
        <dbReference type="EMBL" id="QHC01623.1"/>
    </source>
</evidence>
<evidence type="ECO:0000256" key="8">
    <source>
        <dbReference type="ARBA" id="ARBA00022989"/>
    </source>
</evidence>
<evidence type="ECO:0000256" key="2">
    <source>
        <dbReference type="ARBA" id="ARBA00004236"/>
    </source>
</evidence>
<dbReference type="Pfam" id="PF00672">
    <property type="entry name" value="HAMP"/>
    <property type="match status" value="1"/>
</dbReference>
<dbReference type="CDD" id="cd06225">
    <property type="entry name" value="HAMP"/>
    <property type="match status" value="1"/>
</dbReference>
<dbReference type="Gene3D" id="1.10.287.130">
    <property type="match status" value="1"/>
</dbReference>
<keyword evidence="7" id="KW-0418">Kinase</keyword>
<dbReference type="FunCoup" id="A0A7L4YRN6">
    <property type="interactions" value="38"/>
</dbReference>
<dbReference type="Gene3D" id="3.30.565.10">
    <property type="entry name" value="Histidine kinase-like ATPase, C-terminal domain"/>
    <property type="match status" value="1"/>
</dbReference>
<dbReference type="InterPro" id="IPR004358">
    <property type="entry name" value="Sig_transdc_His_kin-like_C"/>
</dbReference>
<dbReference type="InterPro" id="IPR003660">
    <property type="entry name" value="HAMP_dom"/>
</dbReference>
<evidence type="ECO:0000256" key="9">
    <source>
        <dbReference type="ARBA" id="ARBA00023012"/>
    </source>
</evidence>
<dbReference type="PRINTS" id="PR00344">
    <property type="entry name" value="BCTRLSENSOR"/>
</dbReference>
<dbReference type="RefSeq" id="WP_159546758.1">
    <property type="nucleotide sequence ID" value="NZ_CP047156.1"/>
</dbReference>
<dbReference type="SUPFAM" id="SSF47384">
    <property type="entry name" value="Homodimeric domain of signal transducing histidine kinase"/>
    <property type="match status" value="1"/>
</dbReference>
<dbReference type="AlphaFoldDB" id="A0A7L4YRN6"/>
<dbReference type="SMART" id="SM00388">
    <property type="entry name" value="HisKA"/>
    <property type="match status" value="1"/>
</dbReference>
<organism evidence="14 15">
    <name type="scientific">Epidermidibacterium keratini</name>
    <dbReference type="NCBI Taxonomy" id="1891644"/>
    <lineage>
        <taxon>Bacteria</taxon>
        <taxon>Bacillati</taxon>
        <taxon>Actinomycetota</taxon>
        <taxon>Actinomycetes</taxon>
        <taxon>Sporichthyales</taxon>
        <taxon>Sporichthyaceae</taxon>
        <taxon>Epidermidibacterium</taxon>
    </lineage>
</organism>
<comment type="catalytic activity">
    <reaction evidence="1">
        <text>ATP + protein L-histidine = ADP + protein N-phospho-L-histidine.</text>
        <dbReference type="EC" id="2.7.13.3"/>
    </reaction>
</comment>
<evidence type="ECO:0000256" key="1">
    <source>
        <dbReference type="ARBA" id="ARBA00000085"/>
    </source>
</evidence>
<dbReference type="InterPro" id="IPR003594">
    <property type="entry name" value="HATPase_dom"/>
</dbReference>
<protein>
    <recommendedName>
        <fullName evidence="3">histidine kinase</fullName>
        <ecNumber evidence="3">2.7.13.3</ecNumber>
    </recommendedName>
</protein>
<dbReference type="SMART" id="SM00387">
    <property type="entry name" value="HATPase_c"/>
    <property type="match status" value="1"/>
</dbReference>